<dbReference type="Proteomes" id="UP000002630">
    <property type="component" value="Linkage Group LG08"/>
</dbReference>
<evidence type="ECO:0000256" key="3">
    <source>
        <dbReference type="ARBA" id="ARBA00022679"/>
    </source>
</evidence>
<dbReference type="InParanoid" id="D7FSB7"/>
<dbReference type="UniPathway" id="UPA00538">
    <property type="reaction ID" value="UER00593"/>
</dbReference>
<feature type="binding site" evidence="9">
    <location>
        <position position="70"/>
    </location>
    <ligand>
        <name>[4Fe-4S] cluster</name>
        <dbReference type="ChEBI" id="CHEBI:49883"/>
        <label>2</label>
        <note>4Fe-4S-S-AdoMet</note>
    </ligand>
</feature>
<dbReference type="CDD" id="cd01335">
    <property type="entry name" value="Radical_SAM"/>
    <property type="match status" value="1"/>
</dbReference>
<comment type="function">
    <text evidence="9">Catalyzes the radical-mediated insertion of two sulfur atoms into the C-6 and C-8 positions of the octanoyl moiety bound to the lipoyl domains of lipoate-dependent enzymes, thereby converting the octanoylated domains into lipoylated derivatives.</text>
</comment>
<sequence length="317" mass="35129">MPEQRPGWFRVPAPGGKHTKYEELKSSLKELNLHTVCEEAQCPNIGECWNGGTGTIMLLGDTCTRGCKFCAVKTSQKPPEPDPFEPFHTAEAISRWGINYVVLTSVDRDDLEDGGANHFATTVELIKTAKSDMLVECLVSDFRGDYAAVDRLATSGLDVYAHNIETVRRLQPYVRDKRAGYDQSLSVLRRAKIAGEATGVYTKTSLMLGLGETEEEILETMRDLREAGVDVLTLGQYLRPTDHHLAVVDYVTPEKFDQYARQGEALGFSYVASGPMVRSSYKAGEFFMENMIRRGRQEEDAVAAAMAVAAGMDPNDR</sequence>
<dbReference type="PROSITE" id="PS51918">
    <property type="entry name" value="RADICAL_SAM"/>
    <property type="match status" value="1"/>
</dbReference>
<dbReference type="EMBL" id="FN649733">
    <property type="protein sequence ID" value="CBJ31058.1"/>
    <property type="molecule type" value="Genomic_DNA"/>
</dbReference>
<evidence type="ECO:0000313" key="11">
    <source>
        <dbReference type="EMBL" id="CBJ31058.1"/>
    </source>
</evidence>
<dbReference type="HAMAP" id="MF_00206">
    <property type="entry name" value="Lipoyl_synth"/>
    <property type="match status" value="1"/>
</dbReference>
<dbReference type="InterPro" id="IPR003698">
    <property type="entry name" value="Lipoyl_synth"/>
</dbReference>
<dbReference type="SFLD" id="SFLDF00271">
    <property type="entry name" value="lipoyl_synthase"/>
    <property type="match status" value="1"/>
</dbReference>
<dbReference type="NCBIfam" id="TIGR00510">
    <property type="entry name" value="lipA"/>
    <property type="match status" value="1"/>
</dbReference>
<dbReference type="InterPro" id="IPR006638">
    <property type="entry name" value="Elp3/MiaA/NifB-like_rSAM"/>
</dbReference>
<dbReference type="Gene3D" id="3.20.20.70">
    <property type="entry name" value="Aldolase class I"/>
    <property type="match status" value="1"/>
</dbReference>
<dbReference type="OrthoDB" id="3231at2759"/>
<dbReference type="AlphaFoldDB" id="D7FSB7"/>
<feature type="domain" description="Radical SAM core" evidence="10">
    <location>
        <begin position="49"/>
        <end position="269"/>
    </location>
</feature>
<dbReference type="PANTHER" id="PTHR10949">
    <property type="entry name" value="LIPOYL SYNTHASE"/>
    <property type="match status" value="1"/>
</dbReference>
<keyword evidence="5 9" id="KW-0479">Metal-binding</keyword>
<dbReference type="EC" id="2.8.1.8" evidence="9"/>
<evidence type="ECO:0000256" key="4">
    <source>
        <dbReference type="ARBA" id="ARBA00022691"/>
    </source>
</evidence>
<dbReference type="Pfam" id="PF04055">
    <property type="entry name" value="Radical_SAM"/>
    <property type="match status" value="1"/>
</dbReference>
<dbReference type="FunCoup" id="D7FSB7">
    <property type="interactions" value="254"/>
</dbReference>
<dbReference type="GO" id="GO:0051539">
    <property type="term" value="F:4 iron, 4 sulfur cluster binding"/>
    <property type="evidence" value="ECO:0007669"/>
    <property type="project" value="UniProtKB-UniRule"/>
</dbReference>
<dbReference type="EMBL" id="FN648411">
    <property type="protein sequence ID" value="CBJ31058.1"/>
    <property type="molecule type" value="Genomic_DNA"/>
</dbReference>
<feature type="binding site" evidence="9">
    <location>
        <position position="63"/>
    </location>
    <ligand>
        <name>[4Fe-4S] cluster</name>
        <dbReference type="ChEBI" id="CHEBI:49883"/>
        <label>2</label>
        <note>4Fe-4S-S-AdoMet</note>
    </ligand>
</feature>
<dbReference type="SUPFAM" id="SSF102114">
    <property type="entry name" value="Radical SAM enzymes"/>
    <property type="match status" value="1"/>
</dbReference>
<dbReference type="OMA" id="RSCAFCQ"/>
<keyword evidence="12" id="KW-1185">Reference proteome</keyword>
<keyword evidence="4 9" id="KW-0949">S-adenosyl-L-methionine</keyword>
<proteinExistence type="inferred from homology"/>
<comment type="catalytic activity">
    <reaction evidence="8 9">
        <text>[[Fe-S] cluster scaffold protein carrying a second [4Fe-4S](2+) cluster] + N(6)-octanoyl-L-lysyl-[protein] + 2 oxidized [2Fe-2S]-[ferredoxin] + 2 S-adenosyl-L-methionine + 4 H(+) = [[Fe-S] cluster scaffold protein] + N(6)-[(R)-dihydrolipoyl]-L-lysyl-[protein] + 4 Fe(3+) + 2 hydrogen sulfide + 2 5'-deoxyadenosine + 2 L-methionine + 2 reduced [2Fe-2S]-[ferredoxin]</text>
        <dbReference type="Rhea" id="RHEA:16585"/>
        <dbReference type="Rhea" id="RHEA-COMP:9928"/>
        <dbReference type="Rhea" id="RHEA-COMP:10000"/>
        <dbReference type="Rhea" id="RHEA-COMP:10001"/>
        <dbReference type="Rhea" id="RHEA-COMP:10475"/>
        <dbReference type="Rhea" id="RHEA-COMP:14568"/>
        <dbReference type="Rhea" id="RHEA-COMP:14569"/>
        <dbReference type="ChEBI" id="CHEBI:15378"/>
        <dbReference type="ChEBI" id="CHEBI:17319"/>
        <dbReference type="ChEBI" id="CHEBI:29034"/>
        <dbReference type="ChEBI" id="CHEBI:29919"/>
        <dbReference type="ChEBI" id="CHEBI:33722"/>
        <dbReference type="ChEBI" id="CHEBI:33737"/>
        <dbReference type="ChEBI" id="CHEBI:33738"/>
        <dbReference type="ChEBI" id="CHEBI:57844"/>
        <dbReference type="ChEBI" id="CHEBI:59789"/>
        <dbReference type="ChEBI" id="CHEBI:78809"/>
        <dbReference type="ChEBI" id="CHEBI:83100"/>
        <dbReference type="EC" id="2.8.1.8"/>
    </reaction>
</comment>
<keyword evidence="9" id="KW-0496">Mitochondrion</keyword>
<evidence type="ECO:0000256" key="6">
    <source>
        <dbReference type="ARBA" id="ARBA00023004"/>
    </source>
</evidence>
<comment type="pathway">
    <text evidence="9">Protein modification; protein lipoylation via endogenous pathway; protein N(6)-(lipoyl)lysine from octanoyl-[acyl-carrier-protein]: step 2/2.</text>
</comment>
<dbReference type="PANTHER" id="PTHR10949:SF0">
    <property type="entry name" value="LIPOYL SYNTHASE, MITOCHONDRIAL"/>
    <property type="match status" value="1"/>
</dbReference>
<gene>
    <name evidence="11" type="ORF">Esi_0231_0010</name>
</gene>
<dbReference type="InterPro" id="IPR007197">
    <property type="entry name" value="rSAM"/>
</dbReference>
<reference evidence="11 12" key="1">
    <citation type="journal article" date="2010" name="Nature">
        <title>The Ectocarpus genome and the independent evolution of multicellularity in brown algae.</title>
        <authorList>
            <person name="Cock J.M."/>
            <person name="Sterck L."/>
            <person name="Rouze P."/>
            <person name="Scornet D."/>
            <person name="Allen A.E."/>
            <person name="Amoutzias G."/>
            <person name="Anthouard V."/>
            <person name="Artiguenave F."/>
            <person name="Aury J.M."/>
            <person name="Badger J.H."/>
            <person name="Beszteri B."/>
            <person name="Billiau K."/>
            <person name="Bonnet E."/>
            <person name="Bothwell J.H."/>
            <person name="Bowler C."/>
            <person name="Boyen C."/>
            <person name="Brownlee C."/>
            <person name="Carrano C.J."/>
            <person name="Charrier B."/>
            <person name="Cho G.Y."/>
            <person name="Coelho S.M."/>
            <person name="Collen J."/>
            <person name="Corre E."/>
            <person name="Da Silva C."/>
            <person name="Delage L."/>
            <person name="Delaroque N."/>
            <person name="Dittami S.M."/>
            <person name="Doulbeau S."/>
            <person name="Elias M."/>
            <person name="Farnham G."/>
            <person name="Gachon C.M."/>
            <person name="Gschloessl B."/>
            <person name="Heesch S."/>
            <person name="Jabbari K."/>
            <person name="Jubin C."/>
            <person name="Kawai H."/>
            <person name="Kimura K."/>
            <person name="Kloareg B."/>
            <person name="Kupper F.C."/>
            <person name="Lang D."/>
            <person name="Le Bail A."/>
            <person name="Leblanc C."/>
            <person name="Lerouge P."/>
            <person name="Lohr M."/>
            <person name="Lopez P.J."/>
            <person name="Martens C."/>
            <person name="Maumus F."/>
            <person name="Michel G."/>
            <person name="Miranda-Saavedra D."/>
            <person name="Morales J."/>
            <person name="Moreau H."/>
            <person name="Motomura T."/>
            <person name="Nagasato C."/>
            <person name="Napoli C.A."/>
            <person name="Nelson D.R."/>
            <person name="Nyvall-Collen P."/>
            <person name="Peters A.F."/>
            <person name="Pommier C."/>
            <person name="Potin P."/>
            <person name="Poulain J."/>
            <person name="Quesneville H."/>
            <person name="Read B."/>
            <person name="Rensing S.A."/>
            <person name="Ritter A."/>
            <person name="Rousvoal S."/>
            <person name="Samanta M."/>
            <person name="Samson G."/>
            <person name="Schroeder D.C."/>
            <person name="Segurens B."/>
            <person name="Strittmatter M."/>
            <person name="Tonon T."/>
            <person name="Tregear J.W."/>
            <person name="Valentin K."/>
            <person name="von Dassow P."/>
            <person name="Yamagishi T."/>
            <person name="Van de Peer Y."/>
            <person name="Wincker P."/>
        </authorList>
    </citation>
    <scope>NUCLEOTIDE SEQUENCE [LARGE SCALE GENOMIC DNA]</scope>
    <source>
        <strain evidence="12">Ec32 / CCAP1310/4</strain>
    </source>
</reference>
<name>D7FSB7_ECTSI</name>
<evidence type="ECO:0000259" key="10">
    <source>
        <dbReference type="PROSITE" id="PS51918"/>
    </source>
</evidence>
<evidence type="ECO:0000256" key="5">
    <source>
        <dbReference type="ARBA" id="ARBA00022723"/>
    </source>
</evidence>
<evidence type="ECO:0000256" key="1">
    <source>
        <dbReference type="ARBA" id="ARBA00004173"/>
    </source>
</evidence>
<comment type="cofactor">
    <cofactor evidence="9">
        <name>[4Fe-4S] cluster</name>
        <dbReference type="ChEBI" id="CHEBI:49883"/>
    </cofactor>
    <text evidence="9">Binds 2 [4Fe-4S] clusters per subunit. One cluster is coordinated with 3 cysteines and an exchangeable S-adenosyl-L-methionine.</text>
</comment>
<protein>
    <recommendedName>
        <fullName evidence="9">Lipoyl synthase, mitochondrial</fullName>
        <ecNumber evidence="9">2.8.1.8</ecNumber>
    </recommendedName>
    <alternativeName>
        <fullName evidence="9">Lipoate synthase</fullName>
        <shortName evidence="9">LS</shortName>
        <shortName evidence="9">Lip-syn</shortName>
    </alternativeName>
    <alternativeName>
        <fullName evidence="9">Lipoic acid synthase</fullName>
    </alternativeName>
</protein>
<feature type="binding site" evidence="9">
    <location>
        <position position="37"/>
    </location>
    <ligand>
        <name>[4Fe-4S] cluster</name>
        <dbReference type="ChEBI" id="CHEBI:49883"/>
        <label>1</label>
    </ligand>
</feature>
<dbReference type="GO" id="GO:0005739">
    <property type="term" value="C:mitochondrion"/>
    <property type="evidence" value="ECO:0007669"/>
    <property type="project" value="UniProtKB-SubCell"/>
</dbReference>
<keyword evidence="3 9" id="KW-0808">Transferase</keyword>
<dbReference type="STRING" id="2880.D7FSB7"/>
<evidence type="ECO:0000256" key="2">
    <source>
        <dbReference type="ARBA" id="ARBA00022485"/>
    </source>
</evidence>
<feature type="binding site" evidence="9">
    <location>
        <position position="48"/>
    </location>
    <ligand>
        <name>[4Fe-4S] cluster</name>
        <dbReference type="ChEBI" id="CHEBI:49883"/>
        <label>1</label>
    </ligand>
</feature>
<dbReference type="GO" id="GO:0009249">
    <property type="term" value="P:protein lipoylation"/>
    <property type="evidence" value="ECO:0007669"/>
    <property type="project" value="UniProtKB-UniRule"/>
</dbReference>
<keyword evidence="6 9" id="KW-0408">Iron</keyword>
<organism evidence="11 12">
    <name type="scientific">Ectocarpus siliculosus</name>
    <name type="common">Brown alga</name>
    <name type="synonym">Conferva siliculosa</name>
    <dbReference type="NCBI Taxonomy" id="2880"/>
    <lineage>
        <taxon>Eukaryota</taxon>
        <taxon>Sar</taxon>
        <taxon>Stramenopiles</taxon>
        <taxon>Ochrophyta</taxon>
        <taxon>PX clade</taxon>
        <taxon>Phaeophyceae</taxon>
        <taxon>Ectocarpales</taxon>
        <taxon>Ectocarpaceae</taxon>
        <taxon>Ectocarpus</taxon>
    </lineage>
</organism>
<dbReference type="PIRSF" id="PIRSF005963">
    <property type="entry name" value="Lipoyl_synth"/>
    <property type="match status" value="1"/>
</dbReference>
<evidence type="ECO:0000256" key="7">
    <source>
        <dbReference type="ARBA" id="ARBA00023014"/>
    </source>
</evidence>
<comment type="subcellular location">
    <subcellularLocation>
        <location evidence="1 9">Mitochondrion</location>
    </subcellularLocation>
</comment>
<evidence type="ECO:0000313" key="12">
    <source>
        <dbReference type="Proteomes" id="UP000002630"/>
    </source>
</evidence>
<dbReference type="SFLD" id="SFLDS00029">
    <property type="entry name" value="Radical_SAM"/>
    <property type="match status" value="1"/>
</dbReference>
<dbReference type="InterPro" id="IPR031691">
    <property type="entry name" value="LIAS_N"/>
</dbReference>
<accession>D7FSB7</accession>
<evidence type="ECO:0000256" key="8">
    <source>
        <dbReference type="ARBA" id="ARBA00047326"/>
    </source>
</evidence>
<keyword evidence="7 9" id="KW-0411">Iron-sulfur</keyword>
<dbReference type="SFLD" id="SFLDG01058">
    <property type="entry name" value="lipoyl_synthase_like"/>
    <property type="match status" value="1"/>
</dbReference>
<comment type="similarity">
    <text evidence="9">Belongs to the radical SAM superfamily. Lipoyl synthase family.</text>
</comment>
<keyword evidence="2 9" id="KW-0004">4Fe-4S</keyword>
<dbReference type="SMART" id="SM00729">
    <property type="entry name" value="Elp3"/>
    <property type="match status" value="1"/>
</dbReference>
<feature type="binding site" evidence="9">
    <location>
        <position position="280"/>
    </location>
    <ligand>
        <name>[4Fe-4S] cluster</name>
        <dbReference type="ChEBI" id="CHEBI:49883"/>
        <label>1</label>
    </ligand>
</feature>
<evidence type="ECO:0000256" key="9">
    <source>
        <dbReference type="HAMAP-Rule" id="MF_03123"/>
    </source>
</evidence>
<dbReference type="eggNOG" id="KOG2672">
    <property type="taxonomic scope" value="Eukaryota"/>
</dbReference>
<dbReference type="InterPro" id="IPR058240">
    <property type="entry name" value="rSAM_sf"/>
</dbReference>
<dbReference type="NCBIfam" id="NF009544">
    <property type="entry name" value="PRK12928.1"/>
    <property type="match status" value="1"/>
</dbReference>
<dbReference type="NCBIfam" id="NF004019">
    <property type="entry name" value="PRK05481.1"/>
    <property type="match status" value="1"/>
</dbReference>
<feature type="binding site" evidence="9">
    <location>
        <position position="67"/>
    </location>
    <ligand>
        <name>[4Fe-4S] cluster</name>
        <dbReference type="ChEBI" id="CHEBI:49883"/>
        <label>2</label>
        <note>4Fe-4S-S-AdoMet</note>
    </ligand>
</feature>
<dbReference type="InterPro" id="IPR013785">
    <property type="entry name" value="Aldolase_TIM"/>
</dbReference>
<feature type="binding site" evidence="9">
    <location>
        <position position="42"/>
    </location>
    <ligand>
        <name>[4Fe-4S] cluster</name>
        <dbReference type="ChEBI" id="CHEBI:49883"/>
        <label>1</label>
    </ligand>
</feature>
<dbReference type="Pfam" id="PF16881">
    <property type="entry name" value="LIAS_N"/>
    <property type="match status" value="1"/>
</dbReference>
<dbReference type="GO" id="GO:0046872">
    <property type="term" value="F:metal ion binding"/>
    <property type="evidence" value="ECO:0007669"/>
    <property type="project" value="UniProtKB-KW"/>
</dbReference>
<dbReference type="GO" id="GO:0016992">
    <property type="term" value="F:lipoate synthase activity"/>
    <property type="evidence" value="ECO:0007669"/>
    <property type="project" value="UniProtKB-UniRule"/>
</dbReference>